<dbReference type="Pfam" id="PF03140">
    <property type="entry name" value="DUF247"/>
    <property type="match status" value="1"/>
</dbReference>
<protein>
    <submittedName>
        <fullName evidence="2">Uncharacterized protein</fullName>
    </submittedName>
</protein>
<keyword evidence="3" id="KW-1185">Reference proteome</keyword>
<dbReference type="InterPro" id="IPR004158">
    <property type="entry name" value="DUF247_pln"/>
</dbReference>
<name>A0A9Q1Q6M7_9CARY</name>
<gene>
    <name evidence="2" type="ORF">Cgig2_031114</name>
</gene>
<keyword evidence="1" id="KW-1133">Transmembrane helix</keyword>
<comment type="caution">
    <text evidence="2">The sequence shown here is derived from an EMBL/GenBank/DDBJ whole genome shotgun (WGS) entry which is preliminary data.</text>
</comment>
<dbReference type="OrthoDB" id="672127at2759"/>
<proteinExistence type="predicted"/>
<dbReference type="Proteomes" id="UP001153076">
    <property type="component" value="Unassembled WGS sequence"/>
</dbReference>
<dbReference type="PANTHER" id="PTHR31170:SF25">
    <property type="entry name" value="BNAA09G04570D PROTEIN"/>
    <property type="match status" value="1"/>
</dbReference>
<dbReference type="AlphaFoldDB" id="A0A9Q1Q6M7"/>
<dbReference type="EMBL" id="JAKOGI010000723">
    <property type="protein sequence ID" value="KAJ8431082.1"/>
    <property type="molecule type" value="Genomic_DNA"/>
</dbReference>
<evidence type="ECO:0000313" key="2">
    <source>
        <dbReference type="EMBL" id="KAJ8431082.1"/>
    </source>
</evidence>
<organism evidence="2 3">
    <name type="scientific">Carnegiea gigantea</name>
    <dbReference type="NCBI Taxonomy" id="171969"/>
    <lineage>
        <taxon>Eukaryota</taxon>
        <taxon>Viridiplantae</taxon>
        <taxon>Streptophyta</taxon>
        <taxon>Embryophyta</taxon>
        <taxon>Tracheophyta</taxon>
        <taxon>Spermatophyta</taxon>
        <taxon>Magnoliopsida</taxon>
        <taxon>eudicotyledons</taxon>
        <taxon>Gunneridae</taxon>
        <taxon>Pentapetalae</taxon>
        <taxon>Caryophyllales</taxon>
        <taxon>Cactineae</taxon>
        <taxon>Cactaceae</taxon>
        <taxon>Cactoideae</taxon>
        <taxon>Echinocereeae</taxon>
        <taxon>Carnegiea</taxon>
    </lineage>
</organism>
<keyword evidence="1" id="KW-0812">Transmembrane</keyword>
<keyword evidence="1" id="KW-0472">Membrane</keyword>
<sequence>MGDLCNSAASAIQQKLESLPPISSNCCIYRVPENLRKINEDAYRPLLVSIGPFYYDDGKLVPMEEQKLRYLQSFLLRNSAYNVGRYIEAIKEWEQITRECYVTTIGLPSVIFIQMVLIDSLFIIELFLRSWSHQWIDENDRIFNKPRMIVEVTRDLRIEENQLPFSILKGLYDLAFGSSSGHPVFIDLAYNFFTGKKETVPQRIANSNVKHFVDFLRLCHLPSTLRAQRQSLNNLKFESCPSVTQLSEAGVKFVARQSTDLLNITFSKGIMEIPRLVVTDQTESLFRNIMMFEQCHYFSDSYIIDYIAFLDGLINTPKDVEMLVQNGVIENWLGNNEEVASLFSNIFKQTRQLNAYASTAWHRWKAILKHDYFNNPWAIISVIYAFVLLVLTVLQTVSGFTSNK</sequence>
<dbReference type="PANTHER" id="PTHR31170">
    <property type="entry name" value="BNAC04G53230D PROTEIN"/>
    <property type="match status" value="1"/>
</dbReference>
<feature type="transmembrane region" description="Helical" evidence="1">
    <location>
        <begin position="372"/>
        <end position="394"/>
    </location>
</feature>
<accession>A0A9Q1Q6M7</accession>
<reference evidence="2" key="1">
    <citation type="submission" date="2022-04" db="EMBL/GenBank/DDBJ databases">
        <title>Carnegiea gigantea Genome sequencing and assembly v2.</title>
        <authorList>
            <person name="Copetti D."/>
            <person name="Sanderson M.J."/>
            <person name="Burquez A."/>
            <person name="Wojciechowski M.F."/>
        </authorList>
    </citation>
    <scope>NUCLEOTIDE SEQUENCE</scope>
    <source>
        <strain evidence="2">SGP5-SGP5p</strain>
        <tissue evidence="2">Aerial part</tissue>
    </source>
</reference>
<evidence type="ECO:0000256" key="1">
    <source>
        <dbReference type="SAM" id="Phobius"/>
    </source>
</evidence>
<evidence type="ECO:0000313" key="3">
    <source>
        <dbReference type="Proteomes" id="UP001153076"/>
    </source>
</evidence>